<evidence type="ECO:0000313" key="7">
    <source>
        <dbReference type="EMBL" id="VFT92211.1"/>
    </source>
</evidence>
<dbReference type="EMBL" id="VJMH01002596">
    <property type="protein sequence ID" value="KAF0708210.1"/>
    <property type="molecule type" value="Genomic_DNA"/>
</dbReference>
<accession>A0A485L404</accession>
<dbReference type="SMART" id="SM00871">
    <property type="entry name" value="AraC_E_bind"/>
    <property type="match status" value="1"/>
</dbReference>
<evidence type="ECO:0000313" key="6">
    <source>
        <dbReference type="EMBL" id="VFT83410.1"/>
    </source>
</evidence>
<gene>
    <name evidence="7" type="primary">Aste57867_15408</name>
    <name evidence="5" type="synonym">Aste57867_6415</name>
    <name evidence="6" type="synonym">Aste57867_6416</name>
    <name evidence="3" type="ORF">As57867_006400</name>
    <name evidence="4" type="ORF">As57867_006401</name>
    <name evidence="2" type="ORF">As57867_015352</name>
    <name evidence="7" type="ORF">ASTE57867_15408</name>
    <name evidence="5" type="ORF">ASTE57867_6415</name>
    <name evidence="6" type="ORF">ASTE57867_6416</name>
</gene>
<dbReference type="EMBL" id="CAADRA010005697">
    <property type="protein sequence ID" value="VFT92211.1"/>
    <property type="molecule type" value="Genomic_DNA"/>
</dbReference>
<name>A0A485L404_9STRA</name>
<dbReference type="OrthoDB" id="59235at2759"/>
<dbReference type="PANTHER" id="PTHR36444">
    <property type="entry name" value="TRANSCRIPTIONAL REGULATOR PROTEIN YOBU-RELATED"/>
    <property type="match status" value="1"/>
</dbReference>
<sequence>MIAHRIVRSTRLHLAGVQARATPGPSPVFEALWTRMSPHVMGKPCFGVCSDFKDGSFTYLVAIEVEEGSVLPEADWVTMAIPEHDFAVFDHKGDFTTIGETWEAIMQAKDLARDFSIPSIEKYEAGLTCDGGLAIWVATKTVQ</sequence>
<reference evidence="7 8" key="1">
    <citation type="submission" date="2019-03" db="EMBL/GenBank/DDBJ databases">
        <authorList>
            <person name="Gaulin E."/>
            <person name="Dumas B."/>
        </authorList>
    </citation>
    <scope>NUCLEOTIDE SEQUENCE [LARGE SCALE GENOMIC DNA]</scope>
    <source>
        <strain evidence="7">CBS 568.67</strain>
    </source>
</reference>
<evidence type="ECO:0000313" key="4">
    <source>
        <dbReference type="EMBL" id="KAF0708210.1"/>
    </source>
</evidence>
<dbReference type="EMBL" id="VJMH01005676">
    <property type="protein sequence ID" value="KAF0693645.1"/>
    <property type="molecule type" value="Genomic_DNA"/>
</dbReference>
<dbReference type="Pfam" id="PF14526">
    <property type="entry name" value="Cass2"/>
    <property type="match status" value="1"/>
</dbReference>
<dbReference type="Proteomes" id="UP000332933">
    <property type="component" value="Unassembled WGS sequence"/>
</dbReference>
<organism evidence="7 8">
    <name type="scientific">Aphanomyces stellatus</name>
    <dbReference type="NCBI Taxonomy" id="120398"/>
    <lineage>
        <taxon>Eukaryota</taxon>
        <taxon>Sar</taxon>
        <taxon>Stramenopiles</taxon>
        <taxon>Oomycota</taxon>
        <taxon>Saprolegniomycetes</taxon>
        <taxon>Saprolegniales</taxon>
        <taxon>Verrucalvaceae</taxon>
        <taxon>Aphanomyces</taxon>
    </lineage>
</organism>
<dbReference type="AlphaFoldDB" id="A0A485L404"/>
<evidence type="ECO:0000259" key="1">
    <source>
        <dbReference type="SMART" id="SM00871"/>
    </source>
</evidence>
<dbReference type="InterPro" id="IPR011256">
    <property type="entry name" value="Reg_factor_effector_dom_sf"/>
</dbReference>
<feature type="domain" description="AraC effector-binding" evidence="1">
    <location>
        <begin position="2"/>
        <end position="140"/>
    </location>
</feature>
<dbReference type="EMBL" id="VJMH01002596">
    <property type="protein sequence ID" value="KAF0708209.1"/>
    <property type="molecule type" value="Genomic_DNA"/>
</dbReference>
<evidence type="ECO:0000313" key="3">
    <source>
        <dbReference type="EMBL" id="KAF0708209.1"/>
    </source>
</evidence>
<dbReference type="EMBL" id="CAADRA010002598">
    <property type="protein sequence ID" value="VFT83410.1"/>
    <property type="molecule type" value="Genomic_DNA"/>
</dbReference>
<dbReference type="EMBL" id="CAADRA010002598">
    <property type="protein sequence ID" value="VFT83409.1"/>
    <property type="molecule type" value="Genomic_DNA"/>
</dbReference>
<evidence type="ECO:0000313" key="5">
    <source>
        <dbReference type="EMBL" id="VFT83409.1"/>
    </source>
</evidence>
<proteinExistence type="predicted"/>
<dbReference type="InterPro" id="IPR029441">
    <property type="entry name" value="Cass2"/>
</dbReference>
<reference evidence="2" key="2">
    <citation type="submission" date="2019-06" db="EMBL/GenBank/DDBJ databases">
        <title>Genomics analysis of Aphanomyces spp. identifies a new class of oomycete effector associated with host adaptation.</title>
        <authorList>
            <person name="Gaulin E."/>
        </authorList>
    </citation>
    <scope>NUCLEOTIDE SEQUENCE</scope>
    <source>
        <strain evidence="2">CBS 578.67</strain>
    </source>
</reference>
<dbReference type="InterPro" id="IPR010499">
    <property type="entry name" value="AraC_E-bd"/>
</dbReference>
<dbReference type="InterPro" id="IPR053182">
    <property type="entry name" value="YobU-like_regulator"/>
</dbReference>
<evidence type="ECO:0000313" key="2">
    <source>
        <dbReference type="EMBL" id="KAF0693645.1"/>
    </source>
</evidence>
<dbReference type="SUPFAM" id="SSF55136">
    <property type="entry name" value="Probable bacterial effector-binding domain"/>
    <property type="match status" value="1"/>
</dbReference>
<dbReference type="PANTHER" id="PTHR36444:SF2">
    <property type="entry name" value="TRANSCRIPTIONAL REGULATOR PROTEIN YOBU-RELATED"/>
    <property type="match status" value="1"/>
</dbReference>
<evidence type="ECO:0000313" key="8">
    <source>
        <dbReference type="Proteomes" id="UP000332933"/>
    </source>
</evidence>
<keyword evidence="8" id="KW-1185">Reference proteome</keyword>
<protein>
    <submittedName>
        <fullName evidence="7">Aste57867_15408 protein</fullName>
    </submittedName>
    <submittedName>
        <fullName evidence="5">Aste57867_6415 protein</fullName>
    </submittedName>
    <submittedName>
        <fullName evidence="6">Aste57867_6416 protein</fullName>
    </submittedName>
</protein>
<dbReference type="Gene3D" id="3.20.80.10">
    <property type="entry name" value="Regulatory factor, effector binding domain"/>
    <property type="match status" value="1"/>
</dbReference>